<dbReference type="GO" id="GO:0004523">
    <property type="term" value="F:RNA-DNA hybrid ribonuclease activity"/>
    <property type="evidence" value="ECO:0007669"/>
    <property type="project" value="InterPro"/>
</dbReference>
<dbReference type="STRING" id="4540.A0A3L6S2S2"/>
<dbReference type="Pfam" id="PF13456">
    <property type="entry name" value="RVT_3"/>
    <property type="match status" value="1"/>
</dbReference>
<dbReference type="Pfam" id="PF13966">
    <property type="entry name" value="zf-RVT"/>
    <property type="match status" value="1"/>
</dbReference>
<sequence>MATCRRAERRRRKRAVCLWAVQGPRPTLAQPRKLQTKQPLTGGRPHDASRGTPGAPVGSRANLACARSSARCTPGRRRGDTRAARSWRPETGTRRWNEELVRDSFVPWDAEAILKIKPDARMMEDTIAWNYKRTGIHSVRSTYRLLKVEQRHEEASVGNESVNNFLPTKKELKWRHVEQEDFCETCGAKGETLFHVAFDCPMARSFWQSAKDLVGITLPALHPVTWTMDLLTPARCLTADAAMIICGVWSLWSGRNARKHGKERWIPGVVVRHIAKMLDDLVCLSTTQEVRTPQPCSRWRRPPEDWLKVNTDASFSAATASGASGVVLRNSRGEVLAAMARAYTNIADVTMAEALVARDGGVDGN</sequence>
<feature type="compositionally biased region" description="Basic and acidic residues" evidence="1">
    <location>
        <begin position="77"/>
        <end position="90"/>
    </location>
</feature>
<dbReference type="EMBL" id="PQIB02000006">
    <property type="protein sequence ID" value="RLN12708.1"/>
    <property type="molecule type" value="Genomic_DNA"/>
</dbReference>
<dbReference type="PANTHER" id="PTHR47074:SF11">
    <property type="entry name" value="REVERSE TRANSCRIPTASE-LIKE PROTEIN"/>
    <property type="match status" value="1"/>
</dbReference>
<protein>
    <recommendedName>
        <fullName evidence="6">RNase H type-1 domain-containing protein</fullName>
    </recommendedName>
</protein>
<reference evidence="5" key="1">
    <citation type="journal article" date="2019" name="Nat. Commun.">
        <title>The genome of broomcorn millet.</title>
        <authorList>
            <person name="Zou C."/>
            <person name="Miki D."/>
            <person name="Li D."/>
            <person name="Tang Q."/>
            <person name="Xiao L."/>
            <person name="Rajput S."/>
            <person name="Deng P."/>
            <person name="Jia W."/>
            <person name="Huang R."/>
            <person name="Zhang M."/>
            <person name="Sun Y."/>
            <person name="Hu J."/>
            <person name="Fu X."/>
            <person name="Schnable P.S."/>
            <person name="Li F."/>
            <person name="Zhang H."/>
            <person name="Feng B."/>
            <person name="Zhu X."/>
            <person name="Liu R."/>
            <person name="Schnable J.C."/>
            <person name="Zhu J.-K."/>
            <person name="Zhang H."/>
        </authorList>
    </citation>
    <scope>NUCLEOTIDE SEQUENCE [LARGE SCALE GENOMIC DNA]</scope>
</reference>
<organism evidence="4 5">
    <name type="scientific">Panicum miliaceum</name>
    <name type="common">Proso millet</name>
    <name type="synonym">Broomcorn millet</name>
    <dbReference type="NCBI Taxonomy" id="4540"/>
    <lineage>
        <taxon>Eukaryota</taxon>
        <taxon>Viridiplantae</taxon>
        <taxon>Streptophyta</taxon>
        <taxon>Embryophyta</taxon>
        <taxon>Tracheophyta</taxon>
        <taxon>Spermatophyta</taxon>
        <taxon>Magnoliopsida</taxon>
        <taxon>Liliopsida</taxon>
        <taxon>Poales</taxon>
        <taxon>Poaceae</taxon>
        <taxon>PACMAD clade</taxon>
        <taxon>Panicoideae</taxon>
        <taxon>Panicodae</taxon>
        <taxon>Paniceae</taxon>
        <taxon>Panicinae</taxon>
        <taxon>Panicum</taxon>
        <taxon>Panicum sect. Panicum</taxon>
    </lineage>
</organism>
<dbReference type="InterPro" id="IPR026960">
    <property type="entry name" value="RVT-Znf"/>
</dbReference>
<dbReference type="Proteomes" id="UP000275267">
    <property type="component" value="Unassembled WGS sequence"/>
</dbReference>
<dbReference type="PANTHER" id="PTHR47074">
    <property type="entry name" value="BNAC02G40300D PROTEIN"/>
    <property type="match status" value="1"/>
</dbReference>
<comment type="caution">
    <text evidence="4">The sequence shown here is derived from an EMBL/GenBank/DDBJ whole genome shotgun (WGS) entry which is preliminary data.</text>
</comment>
<evidence type="ECO:0000259" key="2">
    <source>
        <dbReference type="Pfam" id="PF13456"/>
    </source>
</evidence>
<dbReference type="AlphaFoldDB" id="A0A3L6S2S2"/>
<gene>
    <name evidence="4" type="ORF">C2845_PM09G19940</name>
</gene>
<evidence type="ECO:0000313" key="5">
    <source>
        <dbReference type="Proteomes" id="UP000275267"/>
    </source>
</evidence>
<feature type="domain" description="Reverse transcriptase zinc-binding" evidence="3">
    <location>
        <begin position="162"/>
        <end position="207"/>
    </location>
</feature>
<dbReference type="GO" id="GO:0003676">
    <property type="term" value="F:nucleic acid binding"/>
    <property type="evidence" value="ECO:0007669"/>
    <property type="project" value="InterPro"/>
</dbReference>
<feature type="region of interest" description="Disordered" evidence="1">
    <location>
        <begin position="27"/>
        <end position="90"/>
    </location>
</feature>
<feature type="domain" description="RNase H type-1" evidence="2">
    <location>
        <begin position="310"/>
        <end position="354"/>
    </location>
</feature>
<evidence type="ECO:0000313" key="4">
    <source>
        <dbReference type="EMBL" id="RLN12708.1"/>
    </source>
</evidence>
<keyword evidence="5" id="KW-1185">Reference proteome</keyword>
<dbReference type="InterPro" id="IPR002156">
    <property type="entry name" value="RNaseH_domain"/>
</dbReference>
<dbReference type="OrthoDB" id="675217at2759"/>
<evidence type="ECO:0000256" key="1">
    <source>
        <dbReference type="SAM" id="MobiDB-lite"/>
    </source>
</evidence>
<proteinExistence type="predicted"/>
<evidence type="ECO:0000259" key="3">
    <source>
        <dbReference type="Pfam" id="PF13966"/>
    </source>
</evidence>
<dbReference type="InterPro" id="IPR052929">
    <property type="entry name" value="RNase_H-like_EbsB-rel"/>
</dbReference>
<accession>A0A3L6S2S2</accession>
<name>A0A3L6S2S2_PANMI</name>
<evidence type="ECO:0008006" key="6">
    <source>
        <dbReference type="Google" id="ProtNLM"/>
    </source>
</evidence>